<evidence type="ECO:0000259" key="10">
    <source>
        <dbReference type="PROSITE" id="PS50929"/>
    </source>
</evidence>
<dbReference type="InterPro" id="IPR011527">
    <property type="entry name" value="ABC1_TM_dom"/>
</dbReference>
<keyword evidence="7 8" id="KW-0472">Membrane</keyword>
<dbReference type="CDD" id="cd18552">
    <property type="entry name" value="ABC_6TM_MsbA_like"/>
    <property type="match status" value="1"/>
</dbReference>
<feature type="transmembrane region" description="Helical" evidence="8">
    <location>
        <begin position="286"/>
        <end position="308"/>
    </location>
</feature>
<dbReference type="GO" id="GO:0005524">
    <property type="term" value="F:ATP binding"/>
    <property type="evidence" value="ECO:0007669"/>
    <property type="project" value="UniProtKB-KW"/>
</dbReference>
<protein>
    <submittedName>
        <fullName evidence="11">ABC transporter ATP-binding protein</fullName>
    </submittedName>
</protein>
<dbReference type="PROSITE" id="PS00211">
    <property type="entry name" value="ABC_TRANSPORTER_1"/>
    <property type="match status" value="1"/>
</dbReference>
<evidence type="ECO:0000256" key="6">
    <source>
        <dbReference type="ARBA" id="ARBA00022989"/>
    </source>
</evidence>
<dbReference type="SUPFAM" id="SSF90123">
    <property type="entry name" value="ABC transporter transmembrane region"/>
    <property type="match status" value="1"/>
</dbReference>
<evidence type="ECO:0000256" key="4">
    <source>
        <dbReference type="ARBA" id="ARBA00022741"/>
    </source>
</evidence>
<dbReference type="InterPro" id="IPR039421">
    <property type="entry name" value="Type_1_exporter"/>
</dbReference>
<evidence type="ECO:0000313" key="11">
    <source>
        <dbReference type="EMBL" id="HIT98010.1"/>
    </source>
</evidence>
<evidence type="ECO:0000313" key="12">
    <source>
        <dbReference type="Proteomes" id="UP000824161"/>
    </source>
</evidence>
<dbReference type="SUPFAM" id="SSF52540">
    <property type="entry name" value="P-loop containing nucleoside triphosphate hydrolases"/>
    <property type="match status" value="1"/>
</dbReference>
<dbReference type="AlphaFoldDB" id="A0A9D1HAX2"/>
<evidence type="ECO:0000256" key="8">
    <source>
        <dbReference type="SAM" id="Phobius"/>
    </source>
</evidence>
<dbReference type="Proteomes" id="UP000824161">
    <property type="component" value="Unassembled WGS sequence"/>
</dbReference>
<dbReference type="EMBL" id="DVLY01000096">
    <property type="protein sequence ID" value="HIT98010.1"/>
    <property type="molecule type" value="Genomic_DNA"/>
</dbReference>
<evidence type="ECO:0000256" key="5">
    <source>
        <dbReference type="ARBA" id="ARBA00022840"/>
    </source>
</evidence>
<dbReference type="PROSITE" id="PS50893">
    <property type="entry name" value="ABC_TRANSPORTER_2"/>
    <property type="match status" value="1"/>
</dbReference>
<keyword evidence="6 8" id="KW-1133">Transmembrane helix</keyword>
<dbReference type="GO" id="GO:0015421">
    <property type="term" value="F:ABC-type oligopeptide transporter activity"/>
    <property type="evidence" value="ECO:0007669"/>
    <property type="project" value="TreeGrafter"/>
</dbReference>
<dbReference type="InterPro" id="IPR003439">
    <property type="entry name" value="ABC_transporter-like_ATP-bd"/>
</dbReference>
<dbReference type="SMART" id="SM00382">
    <property type="entry name" value="AAA"/>
    <property type="match status" value="1"/>
</dbReference>
<feature type="transmembrane region" description="Helical" evidence="8">
    <location>
        <begin position="94"/>
        <end position="113"/>
    </location>
</feature>
<feature type="domain" description="ABC transporter" evidence="9">
    <location>
        <begin position="381"/>
        <end position="616"/>
    </location>
</feature>
<dbReference type="GO" id="GO:0005886">
    <property type="term" value="C:plasma membrane"/>
    <property type="evidence" value="ECO:0007669"/>
    <property type="project" value="UniProtKB-SubCell"/>
</dbReference>
<feature type="transmembrane region" description="Helical" evidence="8">
    <location>
        <begin position="21"/>
        <end position="47"/>
    </location>
</feature>
<comment type="subcellular location">
    <subcellularLocation>
        <location evidence="1">Cell membrane</location>
        <topology evidence="1">Multi-pass membrane protein</topology>
    </subcellularLocation>
</comment>
<keyword evidence="3 8" id="KW-0812">Transmembrane</keyword>
<evidence type="ECO:0000259" key="9">
    <source>
        <dbReference type="PROSITE" id="PS50893"/>
    </source>
</evidence>
<dbReference type="Pfam" id="PF00005">
    <property type="entry name" value="ABC_tran"/>
    <property type="match status" value="1"/>
</dbReference>
<comment type="caution">
    <text evidence="11">The sequence shown here is derived from an EMBL/GenBank/DDBJ whole genome shotgun (WGS) entry which is preliminary data.</text>
</comment>
<accession>A0A9D1HAX2</accession>
<dbReference type="PANTHER" id="PTHR43394:SF1">
    <property type="entry name" value="ATP-BINDING CASSETTE SUB-FAMILY B MEMBER 10, MITOCHONDRIAL"/>
    <property type="match status" value="1"/>
</dbReference>
<dbReference type="Gene3D" id="3.40.50.300">
    <property type="entry name" value="P-loop containing nucleotide triphosphate hydrolases"/>
    <property type="match status" value="1"/>
</dbReference>
<name>A0A9D1HAX2_9FLAO</name>
<reference evidence="11" key="1">
    <citation type="submission" date="2020-10" db="EMBL/GenBank/DDBJ databases">
        <authorList>
            <person name="Gilroy R."/>
        </authorList>
    </citation>
    <scope>NUCLEOTIDE SEQUENCE</scope>
    <source>
        <strain evidence="11">1383</strain>
    </source>
</reference>
<evidence type="ECO:0000256" key="3">
    <source>
        <dbReference type="ARBA" id="ARBA00022692"/>
    </source>
</evidence>
<dbReference type="InterPro" id="IPR027417">
    <property type="entry name" value="P-loop_NTPase"/>
</dbReference>
<evidence type="ECO:0000256" key="1">
    <source>
        <dbReference type="ARBA" id="ARBA00004651"/>
    </source>
</evidence>
<proteinExistence type="predicted"/>
<reference evidence="11" key="2">
    <citation type="journal article" date="2021" name="PeerJ">
        <title>Extensive microbial diversity within the chicken gut microbiome revealed by metagenomics and culture.</title>
        <authorList>
            <person name="Gilroy R."/>
            <person name="Ravi A."/>
            <person name="Getino M."/>
            <person name="Pursley I."/>
            <person name="Horton D.L."/>
            <person name="Alikhan N.F."/>
            <person name="Baker D."/>
            <person name="Gharbi K."/>
            <person name="Hall N."/>
            <person name="Watson M."/>
            <person name="Adriaenssens E.M."/>
            <person name="Foster-Nyarko E."/>
            <person name="Jarju S."/>
            <person name="Secka A."/>
            <person name="Antonio M."/>
            <person name="Oren A."/>
            <person name="Chaudhuri R.R."/>
            <person name="La Ragione R."/>
            <person name="Hildebrand F."/>
            <person name="Pallen M.J."/>
        </authorList>
    </citation>
    <scope>NUCLEOTIDE SEQUENCE</scope>
    <source>
        <strain evidence="11">1383</strain>
    </source>
</reference>
<keyword evidence="5 11" id="KW-0067">ATP-binding</keyword>
<organism evidence="11 12">
    <name type="scientific">Candidatus Merdimorpha stercoravium</name>
    <dbReference type="NCBI Taxonomy" id="2840863"/>
    <lineage>
        <taxon>Bacteria</taxon>
        <taxon>Pseudomonadati</taxon>
        <taxon>Bacteroidota</taxon>
        <taxon>Flavobacteriia</taxon>
        <taxon>Flavobacteriales</taxon>
        <taxon>Candidatus Merdimorpha</taxon>
    </lineage>
</organism>
<evidence type="ECO:0000256" key="7">
    <source>
        <dbReference type="ARBA" id="ARBA00023136"/>
    </source>
</evidence>
<keyword evidence="4" id="KW-0547">Nucleotide-binding</keyword>
<dbReference type="Pfam" id="PF00664">
    <property type="entry name" value="ABC_membrane"/>
    <property type="match status" value="1"/>
</dbReference>
<dbReference type="InterPro" id="IPR003593">
    <property type="entry name" value="AAA+_ATPase"/>
</dbReference>
<dbReference type="PROSITE" id="PS50929">
    <property type="entry name" value="ABC_TM1F"/>
    <property type="match status" value="1"/>
</dbReference>
<dbReference type="FunFam" id="3.40.50.300:FF:000287">
    <property type="entry name" value="Multidrug ABC transporter ATP-binding protein"/>
    <property type="match status" value="1"/>
</dbReference>
<keyword evidence="2" id="KW-0813">Transport</keyword>
<dbReference type="InterPro" id="IPR017871">
    <property type="entry name" value="ABC_transporter-like_CS"/>
</dbReference>
<evidence type="ECO:0000256" key="2">
    <source>
        <dbReference type="ARBA" id="ARBA00022448"/>
    </source>
</evidence>
<gene>
    <name evidence="11" type="ORF">IAC44_04140</name>
</gene>
<dbReference type="Gene3D" id="1.20.1560.10">
    <property type="entry name" value="ABC transporter type 1, transmembrane domain"/>
    <property type="match status" value="1"/>
</dbReference>
<feature type="domain" description="ABC transmembrane type-1" evidence="10">
    <location>
        <begin position="19"/>
        <end position="347"/>
    </location>
</feature>
<dbReference type="InterPro" id="IPR036640">
    <property type="entry name" value="ABC1_TM_sf"/>
</dbReference>
<feature type="transmembrane region" description="Helical" evidence="8">
    <location>
        <begin position="314"/>
        <end position="332"/>
    </location>
</feature>
<dbReference type="PANTHER" id="PTHR43394">
    <property type="entry name" value="ATP-DEPENDENT PERMEASE MDL1, MITOCHONDRIAL"/>
    <property type="match status" value="1"/>
</dbReference>
<sequence length="621" mass="69265">MKYTLRLFKNLGHFKRLVAGTVVFNILTVLFTLLSTYALIPVLSLIFGETEKVYEKPAWIIDGVSVLESQGAEGVKDYLTQLYNYQVTYWMDHYTLATVLFWVCFTGFMLFVLKNVSRYFAGLFLSYINIGIEQRLRKQIHDKILALNLSFFSEKRKGDLLSRITSDVTEVQWAIFSSLSRTIQDPLMVIGILISLILLSPNLTVFIVILLPFTAYAITRISKSLKEPSKKARKKYGVLLSLVEEDLTGLKVIKSYNAARLSKKRFDGVNDEYSDQLARISRRRELASPLSEMIGSAIIISIMGYAGVLIMKDASLTASVFITYLALFYQILQPTKNIALAFADIKRGEAAAQRIYEVIDTPVAITDAPHAVQKPSFDRCIEFRDVHFRYPDGEKEAIQGFSLSVPKGKTIAIVGQSGSGKSTITNLLCRFYDVTGGSIAIDGHDIRDIRLSDLRGLCGLVTQESLLFNDTIRNNLLLGKPDATDQEILRAAQVANAMEFIERLPEGFDTNIGDAGLRLSGGQRQRLCIARAVLKNAPILLLDEATSALDTESEKLVQNALENLMSAHTSFVVAHRLSTIQNADLIVVMSQGRIIEQGTHEQLLALGGMYAKLIHMQSFEN</sequence>
<dbReference type="GO" id="GO:0016887">
    <property type="term" value="F:ATP hydrolysis activity"/>
    <property type="evidence" value="ECO:0007669"/>
    <property type="project" value="InterPro"/>
</dbReference>